<dbReference type="AlphaFoldDB" id="A3KAU0"/>
<dbReference type="EMBL" id="AAYA01000025">
    <property type="protein sequence ID" value="EBA05736.1"/>
    <property type="molecule type" value="Genomic_DNA"/>
</dbReference>
<gene>
    <name evidence="2" type="ORF">SSE37_18447</name>
</gene>
<proteinExistence type="predicted"/>
<keyword evidence="3" id="KW-1185">Reference proteome</keyword>
<dbReference type="PROSITE" id="PS51257">
    <property type="entry name" value="PROKAR_LIPOPROTEIN"/>
    <property type="match status" value="1"/>
</dbReference>
<evidence type="ECO:0000256" key="1">
    <source>
        <dbReference type="SAM" id="MobiDB-lite"/>
    </source>
</evidence>
<feature type="region of interest" description="Disordered" evidence="1">
    <location>
        <begin position="61"/>
        <end position="81"/>
    </location>
</feature>
<comment type="caution">
    <text evidence="2">The sequence shown here is derived from an EMBL/GenBank/DDBJ whole genome shotgun (WGS) entry which is preliminary data.</text>
</comment>
<protein>
    <recommendedName>
        <fullName evidence="4">Translocase</fullName>
    </recommendedName>
</protein>
<dbReference type="OrthoDB" id="7956241at2"/>
<dbReference type="RefSeq" id="WP_005863955.1">
    <property type="nucleotide sequence ID" value="NZ_AAYA01000025.1"/>
</dbReference>
<sequence>MSKLLELTKNHKKSLALGGITLSCALGIGYIMQYGMALPGQHQALIPTMEEIAVTGVTPTSSGNVGAARSPMAEDTGTTSPAPAALADAPALAMMTGIPAITPRAAEPKPEAQSVITLAAADDSALENMAAPSRAPAPVASCGVSMTAEATAGAMVDLTLSAPCNGSERVTLHHQGMMFTDVTDASGNLDVTVPALAENALFIASFASGDGATAMTEVSSLPFYDRVVVQWKGDAGLGLHAREFTEEYFGPGHVWSGAAGDLGAAAKGIGGFMTALGHSDAPDALRAEVYTFPTGTAQRDGDVHLTVEAEITATNCDTPVEAQTLELRADAKLRTRNLTLDMPDCARTGDFLVLKNLVEDLTIAAR</sequence>
<reference evidence="2 3" key="1">
    <citation type="submission" date="2006-06" db="EMBL/GenBank/DDBJ databases">
        <authorList>
            <person name="Moran M.A."/>
            <person name="Ferriera S."/>
            <person name="Johnson J."/>
            <person name="Kravitz S."/>
            <person name="Beeson K."/>
            <person name="Sutton G."/>
            <person name="Rogers Y.-H."/>
            <person name="Friedman R."/>
            <person name="Frazier M."/>
            <person name="Venter J.C."/>
        </authorList>
    </citation>
    <scope>NUCLEOTIDE SEQUENCE [LARGE SCALE GENOMIC DNA]</scope>
    <source>
        <strain evidence="2 3">E-37</strain>
    </source>
</reference>
<evidence type="ECO:0000313" key="2">
    <source>
        <dbReference type="EMBL" id="EBA05736.1"/>
    </source>
</evidence>
<evidence type="ECO:0000313" key="3">
    <source>
        <dbReference type="Proteomes" id="UP000005713"/>
    </source>
</evidence>
<evidence type="ECO:0008006" key="4">
    <source>
        <dbReference type="Google" id="ProtNLM"/>
    </source>
</evidence>
<name>A3KAU0_SAGS3</name>
<dbReference type="Proteomes" id="UP000005713">
    <property type="component" value="Unassembled WGS sequence"/>
</dbReference>
<organism evidence="2 3">
    <name type="scientific">Sagittula stellata (strain ATCC 700073 / DSM 11524 / E-37)</name>
    <dbReference type="NCBI Taxonomy" id="388399"/>
    <lineage>
        <taxon>Bacteria</taxon>
        <taxon>Pseudomonadati</taxon>
        <taxon>Pseudomonadota</taxon>
        <taxon>Alphaproteobacteria</taxon>
        <taxon>Rhodobacterales</taxon>
        <taxon>Roseobacteraceae</taxon>
        <taxon>Sagittula</taxon>
    </lineage>
</organism>
<dbReference type="eggNOG" id="ENOG502ZH0U">
    <property type="taxonomic scope" value="Bacteria"/>
</dbReference>
<accession>A3KAU0</accession>